<evidence type="ECO:0000256" key="5">
    <source>
        <dbReference type="SAM" id="MobiDB-lite"/>
    </source>
</evidence>
<name>A0AB38U2V4_BURGA</name>
<evidence type="ECO:0000256" key="4">
    <source>
        <dbReference type="ARBA" id="ARBA00048462"/>
    </source>
</evidence>
<comment type="catalytic activity">
    <reaction evidence="4">
        <text>holo-[ACP] + malonyl-CoA = malonyl-[ACP] + CoA</text>
        <dbReference type="Rhea" id="RHEA:41792"/>
        <dbReference type="Rhea" id="RHEA-COMP:9623"/>
        <dbReference type="Rhea" id="RHEA-COMP:9685"/>
        <dbReference type="ChEBI" id="CHEBI:57287"/>
        <dbReference type="ChEBI" id="CHEBI:57384"/>
        <dbReference type="ChEBI" id="CHEBI:64479"/>
        <dbReference type="ChEBI" id="CHEBI:78449"/>
        <dbReference type="EC" id="2.3.1.39"/>
    </reaction>
</comment>
<evidence type="ECO:0000259" key="6">
    <source>
        <dbReference type="SMART" id="SM00827"/>
    </source>
</evidence>
<gene>
    <name evidence="7" type="primary">fabD</name>
    <name evidence="7" type="ORF">NYZ96_22395</name>
</gene>
<dbReference type="AlphaFoldDB" id="A0AB38U2V4"/>
<dbReference type="GO" id="GO:0005829">
    <property type="term" value="C:cytosol"/>
    <property type="evidence" value="ECO:0007669"/>
    <property type="project" value="TreeGrafter"/>
</dbReference>
<dbReference type="InterPro" id="IPR016035">
    <property type="entry name" value="Acyl_Trfase/lysoPLipase"/>
</dbReference>
<dbReference type="CDD" id="cd04742">
    <property type="entry name" value="NPD_FabD"/>
    <property type="match status" value="1"/>
</dbReference>
<dbReference type="InterPro" id="IPR014043">
    <property type="entry name" value="Acyl_transferase_dom"/>
</dbReference>
<dbReference type="InterPro" id="IPR050858">
    <property type="entry name" value="Mal-CoA-ACP_Trans/PKS_FabD"/>
</dbReference>
<evidence type="ECO:0000313" key="8">
    <source>
        <dbReference type="Proteomes" id="UP001059745"/>
    </source>
</evidence>
<dbReference type="InterPro" id="IPR013785">
    <property type="entry name" value="Aldolase_TIM"/>
</dbReference>
<dbReference type="GO" id="GO:0004314">
    <property type="term" value="F:[acyl-carrier-protein] S-malonyltransferase activity"/>
    <property type="evidence" value="ECO:0007669"/>
    <property type="project" value="UniProtKB-EC"/>
</dbReference>
<dbReference type="PANTHER" id="PTHR42681">
    <property type="entry name" value="MALONYL-COA-ACYL CARRIER PROTEIN TRANSACYLASE, MITOCHONDRIAL"/>
    <property type="match status" value="1"/>
</dbReference>
<dbReference type="InterPro" id="IPR014179">
    <property type="entry name" value="PfaD-like_TIM-barrel"/>
</dbReference>
<dbReference type="InterPro" id="IPR001227">
    <property type="entry name" value="Ac_transferase_dom_sf"/>
</dbReference>
<feature type="region of interest" description="Disordered" evidence="5">
    <location>
        <begin position="619"/>
        <end position="650"/>
    </location>
</feature>
<keyword evidence="3 7" id="KW-0012">Acyltransferase</keyword>
<feature type="domain" description="Malonyl-CoA:ACP transacylase (MAT)" evidence="6">
    <location>
        <begin position="8"/>
        <end position="318"/>
    </location>
</feature>
<dbReference type="PANTHER" id="PTHR42681:SF1">
    <property type="entry name" value="MALONYL-COA-ACYL CARRIER PROTEIN TRANSACYLASE, MITOCHONDRIAL"/>
    <property type="match status" value="1"/>
</dbReference>
<dbReference type="GO" id="GO:0006633">
    <property type="term" value="P:fatty acid biosynthetic process"/>
    <property type="evidence" value="ECO:0007669"/>
    <property type="project" value="TreeGrafter"/>
</dbReference>
<dbReference type="Proteomes" id="UP001059745">
    <property type="component" value="Chromosome 2"/>
</dbReference>
<feature type="domain" description="Malonyl-CoA:ACP transacylase (MAT)" evidence="6">
    <location>
        <begin position="335"/>
        <end position="627"/>
    </location>
</feature>
<dbReference type="Pfam" id="PF21607">
    <property type="entry name" value="FabD_helical_ins"/>
    <property type="match status" value="1"/>
</dbReference>
<organism evidence="7 8">
    <name type="scientific">Burkholderia gladioli</name>
    <name type="common">Pseudomonas marginata</name>
    <name type="synonym">Phytomonas marginata</name>
    <dbReference type="NCBI Taxonomy" id="28095"/>
    <lineage>
        <taxon>Bacteria</taxon>
        <taxon>Pseudomonadati</taxon>
        <taxon>Pseudomonadota</taxon>
        <taxon>Betaproteobacteria</taxon>
        <taxon>Burkholderiales</taxon>
        <taxon>Burkholderiaceae</taxon>
        <taxon>Burkholderia</taxon>
    </lineage>
</organism>
<evidence type="ECO:0000256" key="3">
    <source>
        <dbReference type="ARBA" id="ARBA00023315"/>
    </source>
</evidence>
<dbReference type="NCBIfam" id="TIGR00128">
    <property type="entry name" value="fabD"/>
    <property type="match status" value="1"/>
</dbReference>
<sequence>MQRKTVFLMSGQGSQYYHMGIDLHAAEPVFRRSMEALDAVVGEAAGFSLLAVLYGGNVKRTTPFDRTLHTHPALFMLQYSLAQTLLARGIEPDYLLGTSLGEYVAAALAGVGSPEQVLRILLHKAQLAEQHCGPGAMLAVLDDPARYERDPVLHRNSALAGVNHDQHFVLSGEREALKRVHAHLQAQQVVCLMLPISHGFHSSAMDPCLPALLDTAPQTLAAPRIPLISCLLGDRLTAAPDKDYFWQIGRRPILFREAVAALLSAEPGGVEFIDVGPGATLSGLLKRLLPAGHPHSIRALLSPFAGELDGLHALAPRSDARATTVGDPKNMYAFVFPGQGAQKKGMGAALFEKYPERVASADRILGYSIASLCLEDPNGQLDQTLYTQPALYVVNALSYLDASEQEAVPPAFVAGHSLGEYAALFAAGVVDFETGLRLVQKRATLMSQATAGAMSAVLGLDVVTLRVLLDANGGQEIDIANLNTPSQIVISGPRDAVLAIKPVLEQAPGCRGVIQLAVSGAFHSRLMLDAQREFERFLAGFELAAPRIPVISNVTARPYGPGEAKRLLATQITHSVNWVDSVRYMWGQGVETFRELGHGRVLTNLVTKIRSEATPLVEAAPTAHAEPASRAVQAPARSASPASAPAPAAGGRAAVPQIHATSLGSAAFRADYKLKYAYVGGAMVHGIASVAMVVRMARAGMLAFFGTGGLRPADVERAILEIRAALGPDATFGMNLLNGSREEAMVALLLEHGVRNVEASAYMQVSPSLVLYRLRGLQAGSDGRPVARNRIMAKLSRPEVAAGFLKPAPAAIVDKLLQSGAITAQQAAWARELPMADDICVEADSGGHTDSGVAAALLPVIIAQRDEAMAAHGYAKPIRIGSAGGIGTPEAAASAFVLGADFILTGSINQCTVEAGTSDLVKDMLQDVEVQDTDYAPAGDMFEIGARVQVLKRGVFFPARANKLYDVYRSVDSLEQIDAKTARMIQDKYFQRSFEAVYEECRKHYPAEIIAAADQAPKKKMALVFKWYFAYSNRLALTGESGGKVDFQIHCGPALGGFNRLVKGTPLESWRNRHVDEIGVRLMESTAALLNTRFTQLLRQAATAPAPEAEAVV</sequence>
<dbReference type="EMBL" id="CP104215">
    <property type="protein sequence ID" value="UWX74283.1"/>
    <property type="molecule type" value="Genomic_DNA"/>
</dbReference>
<dbReference type="SUPFAM" id="SSF55048">
    <property type="entry name" value="Probable ACP-binding domain of malonyl-CoA ACP transacylase"/>
    <property type="match status" value="2"/>
</dbReference>
<dbReference type="NCBIfam" id="TIGR02814">
    <property type="entry name" value="pfaD_fam"/>
    <property type="match status" value="1"/>
</dbReference>
<dbReference type="SUPFAM" id="SSF52151">
    <property type="entry name" value="FabD/lysophospholipase-like"/>
    <property type="match status" value="2"/>
</dbReference>
<dbReference type="Gene3D" id="3.40.366.10">
    <property type="entry name" value="Malonyl-Coenzyme A Acyl Carrier Protein, domain 2"/>
    <property type="match status" value="2"/>
</dbReference>
<evidence type="ECO:0000313" key="7">
    <source>
        <dbReference type="EMBL" id="UWX74283.1"/>
    </source>
</evidence>
<dbReference type="RefSeq" id="WP_105850984.1">
    <property type="nucleotide sequence ID" value="NZ_CADEVX010000003.1"/>
</dbReference>
<proteinExistence type="predicted"/>
<dbReference type="SMART" id="SM00827">
    <property type="entry name" value="PKS_AT"/>
    <property type="match status" value="2"/>
</dbReference>
<protein>
    <recommendedName>
        <fullName evidence="1">[acyl-carrier-protein] S-malonyltransferase</fullName>
        <ecNumber evidence="1">2.3.1.39</ecNumber>
    </recommendedName>
</protein>
<evidence type="ECO:0000256" key="2">
    <source>
        <dbReference type="ARBA" id="ARBA00022679"/>
    </source>
</evidence>
<dbReference type="Gene3D" id="3.20.20.70">
    <property type="entry name" value="Aldolase class I"/>
    <property type="match status" value="2"/>
</dbReference>
<keyword evidence="2 7" id="KW-0808">Transferase</keyword>
<accession>A0AB38U2V4</accession>
<evidence type="ECO:0000256" key="1">
    <source>
        <dbReference type="ARBA" id="ARBA00013258"/>
    </source>
</evidence>
<feature type="compositionally biased region" description="Low complexity" evidence="5">
    <location>
        <begin position="628"/>
        <end position="650"/>
    </location>
</feature>
<dbReference type="Gene3D" id="3.30.70.250">
    <property type="entry name" value="Malonyl-CoA ACP transacylase, ACP-binding"/>
    <property type="match status" value="1"/>
</dbReference>
<dbReference type="EC" id="2.3.1.39" evidence="1"/>
<dbReference type="InterPro" id="IPR049489">
    <property type="entry name" value="FabD-like_helical_ins"/>
</dbReference>
<dbReference type="SUPFAM" id="SSF51412">
    <property type="entry name" value="Inosine monophosphate dehydrogenase (IMPDH)"/>
    <property type="match status" value="1"/>
</dbReference>
<dbReference type="InterPro" id="IPR016036">
    <property type="entry name" value="Malonyl_transacylase_ACP-bd"/>
</dbReference>
<dbReference type="Pfam" id="PF00698">
    <property type="entry name" value="Acyl_transf_1"/>
    <property type="match status" value="2"/>
</dbReference>
<dbReference type="InterPro" id="IPR004410">
    <property type="entry name" value="Malonyl_CoA-ACP_transAc_FabD"/>
</dbReference>
<reference evidence="7" key="1">
    <citation type="submission" date="2022-09" db="EMBL/GenBank/DDBJ databases">
        <title>Genomic of Burkholderia gladioli.</title>
        <authorList>
            <person name="Wu H."/>
        </authorList>
    </citation>
    <scope>NUCLEOTIDE SEQUENCE</scope>
    <source>
        <strain evidence="7">ZN-S4</strain>
    </source>
</reference>